<dbReference type="PANTHER" id="PTHR30481:SF4">
    <property type="entry name" value="SITE-SPECIFIC DNA-METHYLTRANSFERASE (ADENINE-SPECIFIC)"/>
    <property type="match status" value="1"/>
</dbReference>
<evidence type="ECO:0000313" key="5">
    <source>
        <dbReference type="Proteomes" id="UP000503399"/>
    </source>
</evidence>
<evidence type="ECO:0000256" key="3">
    <source>
        <dbReference type="ARBA" id="ARBA00022691"/>
    </source>
</evidence>
<dbReference type="Gene3D" id="3.40.50.150">
    <property type="entry name" value="Vaccinia Virus protein VP39"/>
    <property type="match status" value="2"/>
</dbReference>
<dbReference type="GO" id="GO:0006298">
    <property type="term" value="P:mismatch repair"/>
    <property type="evidence" value="ECO:0007669"/>
    <property type="project" value="TreeGrafter"/>
</dbReference>
<dbReference type="Pfam" id="PF02086">
    <property type="entry name" value="MethyltransfD12"/>
    <property type="match status" value="1"/>
</dbReference>
<dbReference type="GO" id="GO:0009007">
    <property type="term" value="F:site-specific DNA-methyltransferase (adenine-specific) activity"/>
    <property type="evidence" value="ECO:0007669"/>
    <property type="project" value="UniProtKB-EC"/>
</dbReference>
<evidence type="ECO:0000256" key="2">
    <source>
        <dbReference type="ARBA" id="ARBA00022679"/>
    </source>
</evidence>
<dbReference type="GO" id="GO:0032259">
    <property type="term" value="P:methylation"/>
    <property type="evidence" value="ECO:0007669"/>
    <property type="project" value="UniProtKB-KW"/>
</dbReference>
<keyword evidence="2 4" id="KW-0808">Transferase</keyword>
<dbReference type="EMBL" id="LR778114">
    <property type="protein sequence ID" value="CAB1129526.1"/>
    <property type="molecule type" value="Genomic_DNA"/>
</dbReference>
<dbReference type="AlphaFoldDB" id="A0A6F8ZIC9"/>
<keyword evidence="1 4" id="KW-0489">Methyltransferase</keyword>
<keyword evidence="5" id="KW-1185">Reference proteome</keyword>
<dbReference type="REBASE" id="390319">
    <property type="entry name" value="M.FbaR501ORF2029P"/>
</dbReference>
<dbReference type="PRINTS" id="PR00505">
    <property type="entry name" value="D12N6MTFRASE"/>
</dbReference>
<gene>
    <name evidence="4" type="ORF">R50_2029</name>
</gene>
<keyword evidence="3" id="KW-0949">S-adenosyl-L-methionine</keyword>
<reference evidence="4 5" key="1">
    <citation type="submission" date="2020-02" db="EMBL/GenBank/DDBJ databases">
        <authorList>
            <person name="Hogendoorn C."/>
        </authorList>
    </citation>
    <scope>NUCLEOTIDE SEQUENCE [LARGE SCALE GENOMIC DNA]</scope>
    <source>
        <strain evidence="4">R501</strain>
    </source>
</reference>
<dbReference type="GO" id="GO:0009307">
    <property type="term" value="P:DNA restriction-modification system"/>
    <property type="evidence" value="ECO:0007669"/>
    <property type="project" value="InterPro"/>
</dbReference>
<dbReference type="SUPFAM" id="SSF53335">
    <property type="entry name" value="S-adenosyl-L-methionine-dependent methyltransferases"/>
    <property type="match status" value="1"/>
</dbReference>
<evidence type="ECO:0000256" key="1">
    <source>
        <dbReference type="ARBA" id="ARBA00022603"/>
    </source>
</evidence>
<protein>
    <submittedName>
        <fullName evidence="4">DNA methyltransferase</fullName>
    </submittedName>
</protein>
<dbReference type="PANTHER" id="PTHR30481">
    <property type="entry name" value="DNA ADENINE METHYLASE"/>
    <property type="match status" value="1"/>
</dbReference>
<evidence type="ECO:0000313" key="4">
    <source>
        <dbReference type="EMBL" id="CAB1129526.1"/>
    </source>
</evidence>
<accession>A0A6F8ZIC9</accession>
<dbReference type="InterPro" id="IPR012327">
    <property type="entry name" value="MeTrfase_D12"/>
</dbReference>
<organism evidence="4 5">
    <name type="scientific">Candidatus Hydrogenisulfobacillus filiaventi</name>
    <dbReference type="NCBI Taxonomy" id="2707344"/>
    <lineage>
        <taxon>Bacteria</taxon>
        <taxon>Bacillati</taxon>
        <taxon>Bacillota</taxon>
        <taxon>Clostridia</taxon>
        <taxon>Eubacteriales</taxon>
        <taxon>Clostridiales Family XVII. Incertae Sedis</taxon>
        <taxon>Candidatus Hydrogenisulfobacillus</taxon>
    </lineage>
</organism>
<sequence>MGFHGDGSPVLFPWRGGKVRLAHWIADRLPPHRAYVEPFAGTLAVLLAKRPSPVEIIHDGNLDLLAVYRCLQDEACARRLYRRLGWTPIHREEWARSRSPVPDGLDGADEELERAARFLVRLLQGFGGKEPSGTWAGGLSGDLVNRLITTRSRFWRVARRLRGVVIETAPWRDILRRYDRPDTIFYLDPPYLVTSGETTQYGLEFGEAEHRALLDAAMALRGMVVISGYDHPLYRRLDDAGWWRENRRVPVNLVGRTATTGLAGGRLREADYRTECLWWSPSAWNGRPRQQTLFAANGGDA</sequence>
<dbReference type="GO" id="GO:0043565">
    <property type="term" value="F:sequence-specific DNA binding"/>
    <property type="evidence" value="ECO:0007669"/>
    <property type="project" value="TreeGrafter"/>
</dbReference>
<name>A0A6F8ZIC9_9FIRM</name>
<dbReference type="InterPro" id="IPR029063">
    <property type="entry name" value="SAM-dependent_MTases_sf"/>
</dbReference>
<dbReference type="KEGG" id="hfv:R50_2029"/>
<dbReference type="GO" id="GO:1904047">
    <property type="term" value="F:S-adenosyl-L-methionine binding"/>
    <property type="evidence" value="ECO:0007669"/>
    <property type="project" value="TreeGrafter"/>
</dbReference>
<dbReference type="Proteomes" id="UP000503399">
    <property type="component" value="Chromosome"/>
</dbReference>
<proteinExistence type="predicted"/>